<evidence type="ECO:0000313" key="2">
    <source>
        <dbReference type="EMBL" id="WOK94094.1"/>
    </source>
</evidence>
<dbReference type="AlphaFoldDB" id="A0AAQ3JSF8"/>
<organism evidence="2 3">
    <name type="scientific">Canna indica</name>
    <name type="common">Indian-shot</name>
    <dbReference type="NCBI Taxonomy" id="4628"/>
    <lineage>
        <taxon>Eukaryota</taxon>
        <taxon>Viridiplantae</taxon>
        <taxon>Streptophyta</taxon>
        <taxon>Embryophyta</taxon>
        <taxon>Tracheophyta</taxon>
        <taxon>Spermatophyta</taxon>
        <taxon>Magnoliopsida</taxon>
        <taxon>Liliopsida</taxon>
        <taxon>Zingiberales</taxon>
        <taxon>Cannaceae</taxon>
        <taxon>Canna</taxon>
    </lineage>
</organism>
<proteinExistence type="predicted"/>
<feature type="compositionally biased region" description="Basic and acidic residues" evidence="1">
    <location>
        <begin position="328"/>
        <end position="346"/>
    </location>
</feature>
<dbReference type="Proteomes" id="UP001327560">
    <property type="component" value="Chromosome 1"/>
</dbReference>
<feature type="compositionally biased region" description="Polar residues" evidence="1">
    <location>
        <begin position="266"/>
        <end position="281"/>
    </location>
</feature>
<feature type="compositionally biased region" description="Basic and acidic residues" evidence="1">
    <location>
        <begin position="155"/>
        <end position="166"/>
    </location>
</feature>
<protein>
    <submittedName>
        <fullName evidence="2">Uncharacterized protein</fullName>
    </submittedName>
</protein>
<feature type="region of interest" description="Disordered" evidence="1">
    <location>
        <begin position="502"/>
        <end position="523"/>
    </location>
</feature>
<keyword evidence="3" id="KW-1185">Reference proteome</keyword>
<name>A0AAQ3JSF8_9LILI</name>
<reference evidence="2 3" key="1">
    <citation type="submission" date="2023-10" db="EMBL/GenBank/DDBJ databases">
        <title>Chromosome-scale genome assembly provides insights into flower coloration mechanisms of Canna indica.</title>
        <authorList>
            <person name="Li C."/>
        </authorList>
    </citation>
    <scope>NUCLEOTIDE SEQUENCE [LARGE SCALE GENOMIC DNA]</scope>
    <source>
        <tissue evidence="2">Flower</tissue>
    </source>
</reference>
<evidence type="ECO:0000256" key="1">
    <source>
        <dbReference type="SAM" id="MobiDB-lite"/>
    </source>
</evidence>
<dbReference type="PANTHER" id="PTHR31008">
    <property type="entry name" value="COP1-INTERACTING PROTEIN-RELATED"/>
    <property type="match status" value="1"/>
</dbReference>
<accession>A0AAQ3JSF8</accession>
<feature type="compositionally biased region" description="Basic residues" evidence="1">
    <location>
        <begin position="32"/>
        <end position="41"/>
    </location>
</feature>
<feature type="compositionally biased region" description="Polar residues" evidence="1">
    <location>
        <begin position="288"/>
        <end position="303"/>
    </location>
</feature>
<evidence type="ECO:0000313" key="3">
    <source>
        <dbReference type="Proteomes" id="UP001327560"/>
    </source>
</evidence>
<dbReference type="PANTHER" id="PTHR31008:SF15">
    <property type="entry name" value="GPI-ANCHORED ADHESIN-LIKE PROTEIN"/>
    <property type="match status" value="1"/>
</dbReference>
<dbReference type="EMBL" id="CP136890">
    <property type="protein sequence ID" value="WOK94094.1"/>
    <property type="molecule type" value="Genomic_DNA"/>
</dbReference>
<feature type="compositionally biased region" description="Polar residues" evidence="1">
    <location>
        <begin position="220"/>
        <end position="234"/>
    </location>
</feature>
<feature type="compositionally biased region" description="Basic and acidic residues" evidence="1">
    <location>
        <begin position="181"/>
        <end position="191"/>
    </location>
</feature>
<feature type="compositionally biased region" description="Low complexity" evidence="1">
    <location>
        <begin position="421"/>
        <end position="433"/>
    </location>
</feature>
<feature type="region of interest" description="Disordered" evidence="1">
    <location>
        <begin position="1"/>
        <end position="42"/>
    </location>
</feature>
<gene>
    <name evidence="2" type="ORF">Cni_G02796</name>
</gene>
<feature type="region of interest" description="Disordered" evidence="1">
    <location>
        <begin position="414"/>
        <end position="433"/>
    </location>
</feature>
<sequence>MKLDAQAADQLEVRPSMESFHFLDSEPGPRARPPRANRRRLNREQLLTKVEELEKFYAAHKLRRARSQIEEVGFVGEVVEFDGDVLLKMVDDLERNMRLSRLEIEKGRSYGKYSAKREAKLREEFGFKGAQKRRKMKLIETKFEENLAQMKAKYKEGSAMRCREQEAVNSLQNNEEDTEEQTLHRQEKSIEDGSITDDSTKNIVPKKLSSITSLPIPKPSQKNSNSSGGRTQARNPPPQSLPNFCYLRKENMKPPPTRVNKADAPPQSTKSCTRSNSTTNLDELKDLSSMNSYRNSNLASSRSKLSKEGGHKSKKVLGKAGNASSTPKDPKAFETQSKKDELKDMIECGTYSPDLVQKEDEEIERRWNEDRASIFHLESDSEEPRLSHESGICGDKFEKNEILKFEGRTDDELDAASKNFSASSGSEVESAEASLQLCSPSIRQNADAARVRKKWGIAEKPNIASSNSDNLLKDVAKQFKKLMKFRKKGKIGDNIVNVFAPASSAPSGGDDDTEEAPPAEGRKVVKQSLDDLKKSSNDYLVPAYVGLYEVQSPSYSFYASPANIKLREDPQLEGFTKATCSVFSFLSFHGRGNESRLK</sequence>
<feature type="region of interest" description="Disordered" evidence="1">
    <location>
        <begin position="155"/>
        <end position="357"/>
    </location>
</feature>